<evidence type="ECO:0000313" key="3">
    <source>
        <dbReference type="Proteomes" id="UP001172684"/>
    </source>
</evidence>
<feature type="region of interest" description="Disordered" evidence="1">
    <location>
        <begin position="304"/>
        <end position="354"/>
    </location>
</feature>
<organism evidence="2 3">
    <name type="scientific">Coniosporium apollinis</name>
    <dbReference type="NCBI Taxonomy" id="61459"/>
    <lineage>
        <taxon>Eukaryota</taxon>
        <taxon>Fungi</taxon>
        <taxon>Dikarya</taxon>
        <taxon>Ascomycota</taxon>
        <taxon>Pezizomycotina</taxon>
        <taxon>Dothideomycetes</taxon>
        <taxon>Dothideomycetes incertae sedis</taxon>
        <taxon>Coniosporium</taxon>
    </lineage>
</organism>
<dbReference type="InterPro" id="IPR016712">
    <property type="entry name" value="Rbsml_bS1m-like"/>
</dbReference>
<proteinExistence type="predicted"/>
<dbReference type="Pfam" id="PF11709">
    <property type="entry name" value="Mit_ribos_Mrp51"/>
    <property type="match status" value="1"/>
</dbReference>
<feature type="compositionally biased region" description="Basic and acidic residues" evidence="1">
    <location>
        <begin position="304"/>
        <end position="338"/>
    </location>
</feature>
<keyword evidence="3" id="KW-1185">Reference proteome</keyword>
<gene>
    <name evidence="2" type="ORF">H2201_000039</name>
</gene>
<accession>A0ABQ9P6Q5</accession>
<name>A0ABQ9P6Q5_9PEZI</name>
<reference evidence="2" key="1">
    <citation type="submission" date="2022-10" db="EMBL/GenBank/DDBJ databases">
        <title>Culturing micro-colonial fungi from biological soil crusts in the Mojave desert and describing Neophaeococcomyces mojavensis, and introducing the new genera and species Taxawa tesnikishii.</title>
        <authorList>
            <person name="Kurbessoian T."/>
            <person name="Stajich J.E."/>
        </authorList>
    </citation>
    <scope>NUCLEOTIDE SEQUENCE</scope>
    <source>
        <strain evidence="2">TK_1</strain>
    </source>
</reference>
<feature type="region of interest" description="Disordered" evidence="1">
    <location>
        <begin position="251"/>
        <end position="271"/>
    </location>
</feature>
<feature type="compositionally biased region" description="Basic and acidic residues" evidence="1">
    <location>
        <begin position="251"/>
        <end position="264"/>
    </location>
</feature>
<dbReference type="Proteomes" id="UP001172684">
    <property type="component" value="Unassembled WGS sequence"/>
</dbReference>
<sequence>MPLAMPTNRNTVTGTSTPGKSVFEDYLDNTDPDPPAPTTPVLPGAYSSSAAASAERFRWRFKGPWVAGMTEAQFKRYITETVRKRKSEFEDYLRTHIKERVLAERRREYQNDGIKPPGPENGPEIEIKVSEDDIAAHIRNYRTDFADGKDLSNLIHDFLDLPRTHSAASFAKGKTNNVAPDILDTGPPSTHPSAGLSYLRSGSFMENHPVLGPQSFHTPVQARVLQPRKKITGNIPEAKLGVAGIVVKDTRQHSHTTGKEKGVESSDFDTEGGPKVWVTPLRATIDSSGKIKLEVERANPEPIDIRQGRLINRIEQKPHEKPQPRQLHRMDEPLDARPARRPSSAWGSMGNPLR</sequence>
<feature type="region of interest" description="Disordered" evidence="1">
    <location>
        <begin position="1"/>
        <end position="47"/>
    </location>
</feature>
<evidence type="ECO:0000313" key="2">
    <source>
        <dbReference type="EMBL" id="KAJ9669656.1"/>
    </source>
</evidence>
<protein>
    <submittedName>
        <fullName evidence="2">Uncharacterized protein</fullName>
    </submittedName>
</protein>
<dbReference type="EMBL" id="JAPDRL010000001">
    <property type="protein sequence ID" value="KAJ9669656.1"/>
    <property type="molecule type" value="Genomic_DNA"/>
</dbReference>
<dbReference type="PANTHER" id="PTHR28058">
    <property type="entry name" value="37S RIBOSOMAL PROTEIN MRP51, MITOCHONDRIAL"/>
    <property type="match status" value="1"/>
</dbReference>
<feature type="compositionally biased region" description="Polar residues" evidence="1">
    <location>
        <begin position="7"/>
        <end position="19"/>
    </location>
</feature>
<evidence type="ECO:0000256" key="1">
    <source>
        <dbReference type="SAM" id="MobiDB-lite"/>
    </source>
</evidence>
<comment type="caution">
    <text evidence="2">The sequence shown here is derived from an EMBL/GenBank/DDBJ whole genome shotgun (WGS) entry which is preliminary data.</text>
</comment>
<dbReference type="PANTHER" id="PTHR28058:SF1">
    <property type="entry name" value="SMALL RIBOSOMAL SUBUNIT PROTEIN BS1M"/>
    <property type="match status" value="1"/>
</dbReference>